<keyword evidence="1" id="KW-0449">Lipoprotein</keyword>
<reference evidence="1 2" key="1">
    <citation type="submission" date="2015-02" db="EMBL/GenBank/DDBJ databases">
        <title>Single-cell genomics of uncultivated deep-branching MTB reveals a conserved set of magnetosome genes.</title>
        <authorList>
            <person name="Kolinko S."/>
            <person name="Richter M."/>
            <person name="Glockner F.O."/>
            <person name="Brachmann A."/>
            <person name="Schuler D."/>
        </authorList>
    </citation>
    <scope>NUCLEOTIDE SEQUENCE [LARGE SCALE GENOMIC DNA]</scope>
    <source>
        <strain evidence="1">TM-1</strain>
    </source>
</reference>
<dbReference type="Proteomes" id="UP000033423">
    <property type="component" value="Unassembled WGS sequence"/>
</dbReference>
<dbReference type="AlphaFoldDB" id="A0A0F3GQ58"/>
<gene>
    <name evidence="1" type="ORF">MBAV_003858</name>
</gene>
<organism evidence="1 2">
    <name type="scientific">Candidatus Magnetobacterium bavaricum</name>
    <dbReference type="NCBI Taxonomy" id="29290"/>
    <lineage>
        <taxon>Bacteria</taxon>
        <taxon>Pseudomonadati</taxon>
        <taxon>Nitrospirota</taxon>
        <taxon>Thermodesulfovibrionia</taxon>
        <taxon>Thermodesulfovibrionales</taxon>
        <taxon>Candidatus Magnetobacteriaceae</taxon>
        <taxon>Candidatus Magnetobacterium</taxon>
    </lineage>
</organism>
<keyword evidence="2" id="KW-1185">Reference proteome</keyword>
<name>A0A0F3GQ58_9BACT</name>
<evidence type="ECO:0000313" key="2">
    <source>
        <dbReference type="Proteomes" id="UP000033423"/>
    </source>
</evidence>
<evidence type="ECO:0000313" key="1">
    <source>
        <dbReference type="EMBL" id="KJU83947.1"/>
    </source>
</evidence>
<comment type="caution">
    <text evidence="1">The sequence shown here is derived from an EMBL/GenBank/DDBJ whole genome shotgun (WGS) entry which is preliminary data.</text>
</comment>
<sequence length="190" mass="21176">MAGACVPIPNIAVDGPYKGKVVELETGEPIEGAVVAGSWSLEYFGGRKECFKETVTDKNGEFVLPTVICISPFLFRGDFGHPDVIVFKPGYLGYPPPDRNNSIFTGDEFTTKSSYNVIRLGKATRPGERGATLMGIDFSFFPFASNVEFKKQLPLFFELRKQEEEYLDKEGKRYMYINIEGPAVVPPITR</sequence>
<proteinExistence type="predicted"/>
<protein>
    <submittedName>
        <fullName evidence="1">Lipoprotein</fullName>
    </submittedName>
</protein>
<accession>A0A0F3GQ58</accession>
<dbReference type="EMBL" id="LACI01001672">
    <property type="protein sequence ID" value="KJU83947.1"/>
    <property type="molecule type" value="Genomic_DNA"/>
</dbReference>